<evidence type="ECO:0000259" key="2">
    <source>
        <dbReference type="Pfam" id="PF13556"/>
    </source>
</evidence>
<accession>A0A7G6Y5L6</accession>
<evidence type="ECO:0000313" key="4">
    <source>
        <dbReference type="Proteomes" id="UP000515511"/>
    </source>
</evidence>
<dbReference type="Pfam" id="PF13556">
    <property type="entry name" value="HTH_30"/>
    <property type="match status" value="1"/>
</dbReference>
<dbReference type="Proteomes" id="UP000515511">
    <property type="component" value="Chromosome"/>
</dbReference>
<dbReference type="KEGG" id="lse:F1C12_00555"/>
<gene>
    <name evidence="3" type="ORF">F1C12_00555</name>
</gene>
<name>A0A7G6Y5L6_9MICO</name>
<dbReference type="EMBL" id="CP043641">
    <property type="protein sequence ID" value="QNE33781.1"/>
    <property type="molecule type" value="Genomic_DNA"/>
</dbReference>
<feature type="domain" description="PucR C-terminal helix-turn-helix" evidence="2">
    <location>
        <begin position="473"/>
        <end position="531"/>
    </location>
</feature>
<dbReference type="PANTHER" id="PTHR33744:SF1">
    <property type="entry name" value="DNA-BINDING TRANSCRIPTIONAL ACTIVATOR ADER"/>
    <property type="match status" value="1"/>
</dbReference>
<dbReference type="InterPro" id="IPR025736">
    <property type="entry name" value="PucR_C-HTH_dom"/>
</dbReference>
<proteinExistence type="predicted"/>
<dbReference type="InterPro" id="IPR051448">
    <property type="entry name" value="CdaR-like_regulators"/>
</dbReference>
<dbReference type="AlphaFoldDB" id="A0A7G6Y5L6"/>
<feature type="domain" description="Purine catabolism PurC-like" evidence="1">
    <location>
        <begin position="28"/>
        <end position="149"/>
    </location>
</feature>
<dbReference type="PANTHER" id="PTHR33744">
    <property type="entry name" value="CARBOHYDRATE DIACID REGULATOR"/>
    <property type="match status" value="1"/>
</dbReference>
<organism evidence="3 4">
    <name type="scientific">Leifsonia shinshuensis</name>
    <dbReference type="NCBI Taxonomy" id="150026"/>
    <lineage>
        <taxon>Bacteria</taxon>
        <taxon>Bacillati</taxon>
        <taxon>Actinomycetota</taxon>
        <taxon>Actinomycetes</taxon>
        <taxon>Micrococcales</taxon>
        <taxon>Microbacteriaceae</taxon>
        <taxon>Leifsonia</taxon>
    </lineage>
</organism>
<dbReference type="Pfam" id="PF07905">
    <property type="entry name" value="PucR"/>
    <property type="match status" value="1"/>
</dbReference>
<dbReference type="InterPro" id="IPR042070">
    <property type="entry name" value="PucR_C-HTH_sf"/>
</dbReference>
<sequence>MRPDRRAFGQDETVRPAPERMILPTVREVLRMDPVADALPEVLAGEAGLDILVRWVHVAETAEVARLVSGGELLLATGLGWPRDARALRALGRDLAEAEIAGLVLELGDRTPQAPEPLVAEFRAAGLPFVVLHREARFVAITEAVHARIIDDQSVALRARDEIRELFTGLSLRGSPADFIVAQAARVLGCPVVLEDTGHQVLVAENVGDGEAELERWEQRSRAAHRGAGEPGWTLTPVEARGMRWGHLVALPGEPHPAGRSSVLEQAAVALALSRLADRDEEEWTRRSHDALLTALLGRRFAGDGGMAARFEASGFPIAGRALAGVAVRTRSGRVEAGVEATALEAAKAAGSEAIAARHPGAPGLLVVAVSSRTGRPGADAVADALAGGDAAVVGVGSDAHGIPGLLSSVEEAVELTGRGGGGRGRHAVVQRAESRPLLRLVTAFGDDPRLQEYAERMLRPLIEHDLANDGDLIEVLRAYLSHPGNRTRAAAASHLSRSVFYQRIALIEDLLGLDLDDGETIGALHAAVLARRVRG</sequence>
<protein>
    <submittedName>
        <fullName evidence="3">PucR family transcriptional regulator</fullName>
    </submittedName>
</protein>
<evidence type="ECO:0000259" key="1">
    <source>
        <dbReference type="Pfam" id="PF07905"/>
    </source>
</evidence>
<dbReference type="InterPro" id="IPR012914">
    <property type="entry name" value="PucR_dom"/>
</dbReference>
<dbReference type="Gene3D" id="1.10.10.2840">
    <property type="entry name" value="PucR C-terminal helix-turn-helix domain"/>
    <property type="match status" value="1"/>
</dbReference>
<reference evidence="4" key="1">
    <citation type="submission" date="2019-09" db="EMBL/GenBank/DDBJ databases">
        <title>Antimicrobial potential of Antarctic Bacteria.</title>
        <authorList>
            <person name="Benaud N."/>
            <person name="Edwards R.J."/>
            <person name="Ferrari B.C."/>
        </authorList>
    </citation>
    <scope>NUCLEOTIDE SEQUENCE [LARGE SCALE GENOMIC DNA]</scope>
    <source>
        <strain evidence="4">INR9</strain>
    </source>
</reference>
<evidence type="ECO:0000313" key="3">
    <source>
        <dbReference type="EMBL" id="QNE33781.1"/>
    </source>
</evidence>